<organism evidence="1 2">
    <name type="scientific">Pseudomonas capsici</name>
    <dbReference type="NCBI Taxonomy" id="2810614"/>
    <lineage>
        <taxon>Bacteria</taxon>
        <taxon>Pseudomonadati</taxon>
        <taxon>Pseudomonadota</taxon>
        <taxon>Gammaproteobacteria</taxon>
        <taxon>Pseudomonadales</taxon>
        <taxon>Pseudomonadaceae</taxon>
        <taxon>Pseudomonas</taxon>
    </lineage>
</organism>
<dbReference type="RefSeq" id="WP_206402548.1">
    <property type="nucleotide sequence ID" value="NZ_JAFGZD010000014.1"/>
</dbReference>
<reference evidence="1 2" key="1">
    <citation type="submission" date="2022-10" db="EMBL/GenBank/DDBJ databases">
        <title>Characterization of Pseudomonas capsici strains from pepper and tomato in Georgia.</title>
        <authorList>
            <person name="Zhao M."/>
            <person name="Dutta B."/>
        </authorList>
    </citation>
    <scope>NUCLEOTIDE SEQUENCE [LARGE SCALE GENOMIC DNA]</scope>
    <source>
        <strain evidence="1 2">Pc20-5</strain>
    </source>
</reference>
<dbReference type="Proteomes" id="UP001207294">
    <property type="component" value="Unassembled WGS sequence"/>
</dbReference>
<protein>
    <submittedName>
        <fullName evidence="1">Uncharacterized protein</fullName>
    </submittedName>
</protein>
<proteinExistence type="predicted"/>
<name>A0ABT3BYU3_9PSED</name>
<accession>A0ABT3BYU3</accession>
<dbReference type="EMBL" id="JAOXML010000012">
    <property type="protein sequence ID" value="MCV4378015.1"/>
    <property type="molecule type" value="Genomic_DNA"/>
</dbReference>
<dbReference type="GeneID" id="93562784"/>
<evidence type="ECO:0000313" key="2">
    <source>
        <dbReference type="Proteomes" id="UP001207294"/>
    </source>
</evidence>
<sequence>MKQAMNLKNPHETPHSDPELRLLSETELEQVGGGFEFSAFGYTFAGGQSFAPGYNYASISNPGGVPIFYRAWQTEVR</sequence>
<comment type="caution">
    <text evidence="1">The sequence shown here is derived from an EMBL/GenBank/DDBJ whole genome shotgun (WGS) entry which is preliminary data.</text>
</comment>
<evidence type="ECO:0000313" key="1">
    <source>
        <dbReference type="EMBL" id="MCV4378015.1"/>
    </source>
</evidence>
<keyword evidence="2" id="KW-1185">Reference proteome</keyword>
<gene>
    <name evidence="1" type="ORF">OH718_15555</name>
</gene>